<dbReference type="OrthoDB" id="6339724at2759"/>
<dbReference type="HOGENOM" id="CLU_068975_0_0_1"/>
<reference evidence="2 3" key="1">
    <citation type="journal article" date="2007" name="Nature">
        <title>Evolution of genes and genomes on the Drosophila phylogeny.</title>
        <authorList>
            <consortium name="Drosophila 12 Genomes Consortium"/>
            <person name="Clark A.G."/>
            <person name="Eisen M.B."/>
            <person name="Smith D.R."/>
            <person name="Bergman C.M."/>
            <person name="Oliver B."/>
            <person name="Markow T.A."/>
            <person name="Kaufman T.C."/>
            <person name="Kellis M."/>
            <person name="Gelbart W."/>
            <person name="Iyer V.N."/>
            <person name="Pollard D.A."/>
            <person name="Sackton T.B."/>
            <person name="Larracuente A.M."/>
            <person name="Singh N.D."/>
            <person name="Abad J.P."/>
            <person name="Abt D.N."/>
            <person name="Adryan B."/>
            <person name="Aguade M."/>
            <person name="Akashi H."/>
            <person name="Anderson W.W."/>
            <person name="Aquadro C.F."/>
            <person name="Ardell D.H."/>
            <person name="Arguello R."/>
            <person name="Artieri C.G."/>
            <person name="Barbash D.A."/>
            <person name="Barker D."/>
            <person name="Barsanti P."/>
            <person name="Batterham P."/>
            <person name="Batzoglou S."/>
            <person name="Begun D."/>
            <person name="Bhutkar A."/>
            <person name="Blanco E."/>
            <person name="Bosak S.A."/>
            <person name="Bradley R.K."/>
            <person name="Brand A.D."/>
            <person name="Brent M.R."/>
            <person name="Brooks A.N."/>
            <person name="Brown R.H."/>
            <person name="Butlin R.K."/>
            <person name="Caggese C."/>
            <person name="Calvi B.R."/>
            <person name="Bernardo de Carvalho A."/>
            <person name="Caspi A."/>
            <person name="Castrezana S."/>
            <person name="Celniker S.E."/>
            <person name="Chang J.L."/>
            <person name="Chapple C."/>
            <person name="Chatterji S."/>
            <person name="Chinwalla A."/>
            <person name="Civetta A."/>
            <person name="Clifton S.W."/>
            <person name="Comeron J.M."/>
            <person name="Costello J.C."/>
            <person name="Coyne J.A."/>
            <person name="Daub J."/>
            <person name="David R.G."/>
            <person name="Delcher A.L."/>
            <person name="Delehaunty K."/>
            <person name="Do C.B."/>
            <person name="Ebling H."/>
            <person name="Edwards K."/>
            <person name="Eickbush T."/>
            <person name="Evans J.D."/>
            <person name="Filipski A."/>
            <person name="Findeiss S."/>
            <person name="Freyhult E."/>
            <person name="Fulton L."/>
            <person name="Fulton R."/>
            <person name="Garcia A.C."/>
            <person name="Gardiner A."/>
            <person name="Garfield D.A."/>
            <person name="Garvin B.E."/>
            <person name="Gibson G."/>
            <person name="Gilbert D."/>
            <person name="Gnerre S."/>
            <person name="Godfrey J."/>
            <person name="Good R."/>
            <person name="Gotea V."/>
            <person name="Gravely B."/>
            <person name="Greenberg A.J."/>
            <person name="Griffiths-Jones S."/>
            <person name="Gross S."/>
            <person name="Guigo R."/>
            <person name="Gustafson E.A."/>
            <person name="Haerty W."/>
            <person name="Hahn M.W."/>
            <person name="Halligan D.L."/>
            <person name="Halpern A.L."/>
            <person name="Halter G.M."/>
            <person name="Han M.V."/>
            <person name="Heger A."/>
            <person name="Hillier L."/>
            <person name="Hinrichs A.S."/>
            <person name="Holmes I."/>
            <person name="Hoskins R.A."/>
            <person name="Hubisz M.J."/>
            <person name="Hultmark D."/>
            <person name="Huntley M.A."/>
            <person name="Jaffe D.B."/>
            <person name="Jagadeeshan S."/>
            <person name="Jeck W.R."/>
            <person name="Johnson J."/>
            <person name="Jones C.D."/>
            <person name="Jordan W.C."/>
            <person name="Karpen G.H."/>
            <person name="Kataoka E."/>
            <person name="Keightley P.D."/>
            <person name="Kheradpour P."/>
            <person name="Kirkness E.F."/>
            <person name="Koerich L.B."/>
            <person name="Kristiansen K."/>
            <person name="Kudrna D."/>
            <person name="Kulathinal R.J."/>
            <person name="Kumar S."/>
            <person name="Kwok R."/>
            <person name="Lander E."/>
            <person name="Langley C.H."/>
            <person name="Lapoint R."/>
            <person name="Lazzaro B.P."/>
            <person name="Lee S.J."/>
            <person name="Levesque L."/>
            <person name="Li R."/>
            <person name="Lin C.F."/>
            <person name="Lin M.F."/>
            <person name="Lindblad-Toh K."/>
            <person name="Llopart A."/>
            <person name="Long M."/>
            <person name="Low L."/>
            <person name="Lozovsky E."/>
            <person name="Lu J."/>
            <person name="Luo M."/>
            <person name="Machado C.A."/>
            <person name="Makalowski W."/>
            <person name="Marzo M."/>
            <person name="Matsuda M."/>
            <person name="Matzkin L."/>
            <person name="McAllister B."/>
            <person name="McBride C.S."/>
            <person name="McKernan B."/>
            <person name="McKernan K."/>
            <person name="Mendez-Lago M."/>
            <person name="Minx P."/>
            <person name="Mollenhauer M.U."/>
            <person name="Montooth K."/>
            <person name="Mount S.M."/>
            <person name="Mu X."/>
            <person name="Myers E."/>
            <person name="Negre B."/>
            <person name="Newfeld S."/>
            <person name="Nielsen R."/>
            <person name="Noor M.A."/>
            <person name="O'Grady P."/>
            <person name="Pachter L."/>
            <person name="Papaceit M."/>
            <person name="Parisi M.J."/>
            <person name="Parisi M."/>
            <person name="Parts L."/>
            <person name="Pedersen J.S."/>
            <person name="Pesole G."/>
            <person name="Phillippy A.M."/>
            <person name="Ponting C.P."/>
            <person name="Pop M."/>
            <person name="Porcelli D."/>
            <person name="Powell J.R."/>
            <person name="Prohaska S."/>
            <person name="Pruitt K."/>
            <person name="Puig M."/>
            <person name="Quesneville H."/>
            <person name="Ram K.R."/>
            <person name="Rand D."/>
            <person name="Rasmussen M.D."/>
            <person name="Reed L.K."/>
            <person name="Reenan R."/>
            <person name="Reily A."/>
            <person name="Remington K.A."/>
            <person name="Rieger T.T."/>
            <person name="Ritchie M.G."/>
            <person name="Robin C."/>
            <person name="Rogers Y.H."/>
            <person name="Rohde C."/>
            <person name="Rozas J."/>
            <person name="Rubenfield M.J."/>
            <person name="Ruiz A."/>
            <person name="Russo S."/>
            <person name="Salzberg S.L."/>
            <person name="Sanchez-Gracia A."/>
            <person name="Saranga D.J."/>
            <person name="Sato H."/>
            <person name="Schaeffer S.W."/>
            <person name="Schatz M.C."/>
            <person name="Schlenke T."/>
            <person name="Schwartz R."/>
            <person name="Segarra C."/>
            <person name="Singh R.S."/>
            <person name="Sirot L."/>
            <person name="Sirota M."/>
            <person name="Sisneros N.B."/>
            <person name="Smith C.D."/>
            <person name="Smith T.F."/>
            <person name="Spieth J."/>
            <person name="Stage D.E."/>
            <person name="Stark A."/>
            <person name="Stephan W."/>
            <person name="Strausberg R.L."/>
            <person name="Strempel S."/>
            <person name="Sturgill D."/>
            <person name="Sutton G."/>
            <person name="Sutton G.G."/>
            <person name="Tao W."/>
            <person name="Teichmann S."/>
            <person name="Tobari Y.N."/>
            <person name="Tomimura Y."/>
            <person name="Tsolas J.M."/>
            <person name="Valente V.L."/>
            <person name="Venter E."/>
            <person name="Venter J.C."/>
            <person name="Vicario S."/>
            <person name="Vieira F.G."/>
            <person name="Vilella A.J."/>
            <person name="Villasante A."/>
            <person name="Walenz B."/>
            <person name="Wang J."/>
            <person name="Wasserman M."/>
            <person name="Watts T."/>
            <person name="Wilson D."/>
            <person name="Wilson R.K."/>
            <person name="Wing R.A."/>
            <person name="Wolfner M.F."/>
            <person name="Wong A."/>
            <person name="Wong G.K."/>
            <person name="Wu C.I."/>
            <person name="Wu G."/>
            <person name="Yamamoto D."/>
            <person name="Yang H.P."/>
            <person name="Yang S.P."/>
            <person name="Yorke J.A."/>
            <person name="Yoshida K."/>
            <person name="Zdobnov E."/>
            <person name="Zhang P."/>
            <person name="Zhang Y."/>
            <person name="Zimin A.V."/>
            <person name="Baldwin J."/>
            <person name="Abdouelleil A."/>
            <person name="Abdulkadir J."/>
            <person name="Abebe A."/>
            <person name="Abera B."/>
            <person name="Abreu J."/>
            <person name="Acer S.C."/>
            <person name="Aftuck L."/>
            <person name="Alexander A."/>
            <person name="An P."/>
            <person name="Anderson E."/>
            <person name="Anderson S."/>
            <person name="Arachi H."/>
            <person name="Azer M."/>
            <person name="Bachantsang P."/>
            <person name="Barry A."/>
            <person name="Bayul T."/>
            <person name="Berlin A."/>
            <person name="Bessette D."/>
            <person name="Bloom T."/>
            <person name="Blye J."/>
            <person name="Boguslavskiy L."/>
            <person name="Bonnet C."/>
            <person name="Boukhgalter B."/>
            <person name="Bourzgui I."/>
            <person name="Brown A."/>
            <person name="Cahill P."/>
            <person name="Channer S."/>
            <person name="Cheshatsang Y."/>
            <person name="Chuda L."/>
            <person name="Citroen M."/>
            <person name="Collymore A."/>
            <person name="Cooke P."/>
            <person name="Costello M."/>
            <person name="D'Aco K."/>
            <person name="Daza R."/>
            <person name="De Haan G."/>
            <person name="DeGray S."/>
            <person name="DeMaso C."/>
            <person name="Dhargay N."/>
            <person name="Dooley K."/>
            <person name="Dooley E."/>
            <person name="Doricent M."/>
            <person name="Dorje P."/>
            <person name="Dorjee K."/>
            <person name="Dupes A."/>
            <person name="Elong R."/>
            <person name="Falk J."/>
            <person name="Farina A."/>
            <person name="Faro S."/>
            <person name="Ferguson D."/>
            <person name="Fisher S."/>
            <person name="Foley C.D."/>
            <person name="Franke A."/>
            <person name="Friedrich D."/>
            <person name="Gadbois L."/>
            <person name="Gearin G."/>
            <person name="Gearin C.R."/>
            <person name="Giannoukos G."/>
            <person name="Goode T."/>
            <person name="Graham J."/>
            <person name="Grandbois E."/>
            <person name="Grewal S."/>
            <person name="Gyaltsen K."/>
            <person name="Hafez N."/>
            <person name="Hagos B."/>
            <person name="Hall J."/>
            <person name="Henson C."/>
            <person name="Hollinger A."/>
            <person name="Honan T."/>
            <person name="Huard M.D."/>
            <person name="Hughes L."/>
            <person name="Hurhula B."/>
            <person name="Husby M.E."/>
            <person name="Kamat A."/>
            <person name="Kanga B."/>
            <person name="Kashin S."/>
            <person name="Khazanovich D."/>
            <person name="Kisner P."/>
            <person name="Lance K."/>
            <person name="Lara M."/>
            <person name="Lee W."/>
            <person name="Lennon N."/>
            <person name="Letendre F."/>
            <person name="LeVine R."/>
            <person name="Lipovsky A."/>
            <person name="Liu X."/>
            <person name="Liu J."/>
            <person name="Liu S."/>
            <person name="Lokyitsang T."/>
            <person name="Lokyitsang Y."/>
            <person name="Lubonja R."/>
            <person name="Lui A."/>
            <person name="MacDonald P."/>
            <person name="Magnisalis V."/>
            <person name="Maru K."/>
            <person name="Matthews C."/>
            <person name="McCusker W."/>
            <person name="McDonough S."/>
            <person name="Mehta T."/>
            <person name="Meldrim J."/>
            <person name="Meneus L."/>
            <person name="Mihai O."/>
            <person name="Mihalev A."/>
            <person name="Mihova T."/>
            <person name="Mittelman R."/>
            <person name="Mlenga V."/>
            <person name="Montmayeur A."/>
            <person name="Mulrain L."/>
            <person name="Navidi A."/>
            <person name="Naylor J."/>
            <person name="Negash T."/>
            <person name="Nguyen T."/>
            <person name="Nguyen N."/>
            <person name="Nicol R."/>
            <person name="Norbu C."/>
            <person name="Norbu N."/>
            <person name="Novod N."/>
            <person name="O'Neill B."/>
            <person name="Osman S."/>
            <person name="Markiewicz E."/>
            <person name="Oyono O.L."/>
            <person name="Patti C."/>
            <person name="Phunkhang P."/>
            <person name="Pierre F."/>
            <person name="Priest M."/>
            <person name="Raghuraman S."/>
            <person name="Rege F."/>
            <person name="Reyes R."/>
            <person name="Rise C."/>
            <person name="Rogov P."/>
            <person name="Ross K."/>
            <person name="Ryan E."/>
            <person name="Settipalli S."/>
            <person name="Shea T."/>
            <person name="Sherpa N."/>
            <person name="Shi L."/>
            <person name="Shih D."/>
            <person name="Sparrow T."/>
            <person name="Spaulding J."/>
            <person name="Stalker J."/>
            <person name="Stange-Thomann N."/>
            <person name="Stavropoulos S."/>
            <person name="Stone C."/>
            <person name="Strader C."/>
            <person name="Tesfaye S."/>
            <person name="Thomson T."/>
            <person name="Thoulutsang Y."/>
            <person name="Thoulutsang D."/>
            <person name="Topham K."/>
            <person name="Topping I."/>
            <person name="Tsamla T."/>
            <person name="Vassiliev H."/>
            <person name="Vo A."/>
            <person name="Wangchuk T."/>
            <person name="Wangdi T."/>
            <person name="Weiand M."/>
            <person name="Wilkinson J."/>
            <person name="Wilson A."/>
            <person name="Yadav S."/>
            <person name="Young G."/>
            <person name="Yu Q."/>
            <person name="Zembek L."/>
            <person name="Zhong D."/>
            <person name="Zimmer A."/>
            <person name="Zwirko Z."/>
            <person name="Jaffe D.B."/>
            <person name="Alvarez P."/>
            <person name="Brockman W."/>
            <person name="Butler J."/>
            <person name="Chin C."/>
            <person name="Gnerre S."/>
            <person name="Grabherr M."/>
            <person name="Kleber M."/>
            <person name="Mauceli E."/>
            <person name="MacCallum I."/>
        </authorList>
    </citation>
    <scope>NUCLEOTIDE SEQUENCE [LARGE SCALE GENOMIC DNA]</scope>
    <source>
        <strain evidence="3">Tucson 15010-1051.87</strain>
    </source>
</reference>
<sequence>MHEAPLLADAEAQPQLDSTAHASAAHIRKKRLVWITDDGRLALPPGTSLTFTPTIAMPLVRHPPEGFFSNLTISFPVTIDFDKLGLTDNQNPLGDLPFFARSFGHGAGQMVGEYVSRYLHVQRRKRDLSSTQDDSKPFRVEDMLQYPELPAGLKHIFHGGERVLLYGVVEDFLATFGMDGKACLLRTICEMHSRSLDKFGVFGEMTKLFLTVTKSPFAELIPEYVRAQRVGEGKQAPGECFPYYKACPKSIFKALANKYSAQAATTTTRDKTTTTTTTTRPVGEYQEQQAVLLPNSAEQDQEQQQLEQQLDHLELNGNAVYM</sequence>
<evidence type="ECO:0000313" key="3">
    <source>
        <dbReference type="Proteomes" id="UP000008792"/>
    </source>
</evidence>
<keyword evidence="3" id="KW-1185">Reference proteome</keyword>
<evidence type="ECO:0000313" key="2">
    <source>
        <dbReference type="EMBL" id="EDW68746.2"/>
    </source>
</evidence>
<dbReference type="AlphaFoldDB" id="B4LCA1"/>
<accession>B4LCA1</accession>
<dbReference type="PANTHER" id="PTHR21398:SF6">
    <property type="entry name" value="AGAP007094-PA"/>
    <property type="match status" value="1"/>
</dbReference>
<name>B4LCA1_DROVI</name>
<dbReference type="STRING" id="7244.B4LCA1"/>
<dbReference type="InParanoid" id="B4LCA1"/>
<dbReference type="Pfam" id="PF07841">
    <property type="entry name" value="DM4_12"/>
    <property type="match status" value="1"/>
</dbReference>
<dbReference type="Proteomes" id="UP000008792">
    <property type="component" value="Unassembled WGS sequence"/>
</dbReference>
<dbReference type="SMART" id="SM00718">
    <property type="entry name" value="DM4_12"/>
    <property type="match status" value="1"/>
</dbReference>
<feature type="region of interest" description="Disordered" evidence="1">
    <location>
        <begin position="1"/>
        <end position="21"/>
    </location>
</feature>
<feature type="region of interest" description="Disordered" evidence="1">
    <location>
        <begin position="263"/>
        <end position="284"/>
    </location>
</feature>
<protein>
    <submittedName>
        <fullName evidence="2">Uncharacterized protein</fullName>
    </submittedName>
</protein>
<evidence type="ECO:0000256" key="1">
    <source>
        <dbReference type="SAM" id="MobiDB-lite"/>
    </source>
</evidence>
<dbReference type="PANTHER" id="PTHR21398">
    <property type="entry name" value="AGAP007094-PA"/>
    <property type="match status" value="1"/>
</dbReference>
<organism evidence="2 3">
    <name type="scientific">Drosophila virilis</name>
    <name type="common">Fruit fly</name>
    <dbReference type="NCBI Taxonomy" id="7244"/>
    <lineage>
        <taxon>Eukaryota</taxon>
        <taxon>Metazoa</taxon>
        <taxon>Ecdysozoa</taxon>
        <taxon>Arthropoda</taxon>
        <taxon>Hexapoda</taxon>
        <taxon>Insecta</taxon>
        <taxon>Pterygota</taxon>
        <taxon>Neoptera</taxon>
        <taxon>Endopterygota</taxon>
        <taxon>Diptera</taxon>
        <taxon>Brachycera</taxon>
        <taxon>Muscomorpha</taxon>
        <taxon>Ephydroidea</taxon>
        <taxon>Drosophilidae</taxon>
        <taxon>Drosophila</taxon>
    </lineage>
</organism>
<proteinExistence type="predicted"/>
<gene>
    <name evidence="2" type="primary">Dvir\GJ12880</name>
    <name evidence="2" type="ORF">Dvir_GJ12880</name>
</gene>
<dbReference type="InterPro" id="IPR006631">
    <property type="entry name" value="DM4_12"/>
</dbReference>
<dbReference type="EMBL" id="CH940647">
    <property type="protein sequence ID" value="EDW68746.2"/>
    <property type="molecule type" value="Genomic_DNA"/>
</dbReference>
<dbReference type="eggNOG" id="ENOG502RF99">
    <property type="taxonomic scope" value="Eukaryota"/>
</dbReference>